<feature type="transmembrane region" description="Helical" evidence="1">
    <location>
        <begin position="135"/>
        <end position="153"/>
    </location>
</feature>
<evidence type="ECO:0000313" key="2">
    <source>
        <dbReference type="EMBL" id="TGK07646.1"/>
    </source>
</evidence>
<comment type="caution">
    <text evidence="2">The sequence shown here is derived from an EMBL/GenBank/DDBJ whole genome shotgun (WGS) entry which is preliminary data.</text>
</comment>
<feature type="transmembrane region" description="Helical" evidence="1">
    <location>
        <begin position="114"/>
        <end position="130"/>
    </location>
</feature>
<dbReference type="OrthoDB" id="344503at2"/>
<keyword evidence="1" id="KW-1133">Transmembrane helix</keyword>
<reference evidence="2" key="1">
    <citation type="journal article" date="2019" name="PLoS Negl. Trop. Dis.">
        <title>Revisiting the worldwide diversity of Leptospira species in the environment.</title>
        <authorList>
            <person name="Vincent A.T."/>
            <person name="Schiettekatte O."/>
            <person name="Bourhy P."/>
            <person name="Veyrier F.J."/>
            <person name="Picardeau M."/>
        </authorList>
    </citation>
    <scope>NUCLEOTIDE SEQUENCE [LARGE SCALE GENOMIC DNA]</scope>
    <source>
        <strain evidence="2">SSS9</strain>
    </source>
</reference>
<keyword evidence="1" id="KW-0812">Transmembrane</keyword>
<gene>
    <name evidence="2" type="ORF">EHO59_05985</name>
</gene>
<organism evidence="2 3">
    <name type="scientific">Leptospira semungkisensis</name>
    <dbReference type="NCBI Taxonomy" id="2484985"/>
    <lineage>
        <taxon>Bacteria</taxon>
        <taxon>Pseudomonadati</taxon>
        <taxon>Spirochaetota</taxon>
        <taxon>Spirochaetia</taxon>
        <taxon>Leptospirales</taxon>
        <taxon>Leptospiraceae</taxon>
        <taxon>Leptospira</taxon>
    </lineage>
</organism>
<keyword evidence="1" id="KW-0472">Membrane</keyword>
<name>A0A4R9G7N7_9LEPT</name>
<evidence type="ECO:0008006" key="4">
    <source>
        <dbReference type="Google" id="ProtNLM"/>
    </source>
</evidence>
<protein>
    <recommendedName>
        <fullName evidence="4">Histidine kinase</fullName>
    </recommendedName>
</protein>
<keyword evidence="3" id="KW-1185">Reference proteome</keyword>
<feature type="transmembrane region" description="Helical" evidence="1">
    <location>
        <begin position="165"/>
        <end position="186"/>
    </location>
</feature>
<feature type="transmembrane region" description="Helical" evidence="1">
    <location>
        <begin position="56"/>
        <end position="77"/>
    </location>
</feature>
<accession>A0A4R9G7N7</accession>
<dbReference type="RefSeq" id="WP_135585707.1">
    <property type="nucleotide sequence ID" value="NZ_RQEP01000005.1"/>
</dbReference>
<dbReference type="EMBL" id="RQEP01000005">
    <property type="protein sequence ID" value="TGK07646.1"/>
    <property type="molecule type" value="Genomic_DNA"/>
</dbReference>
<dbReference type="AlphaFoldDB" id="A0A4R9G7N7"/>
<sequence length="406" mass="46472">MKLPGLFSRQSSSSLSIKEEVFDQGIAVSRYFFSIVALICLHGASLEYLRDNSLLLSLDLITVLFCGLALGASFLKISVFNKRVWIILILATIMLIEVETQFHDNEFRFSEPEMWVLNPVILLLIGFFLPAKPSLFIAFVSMTTAYYLGRAAIISPEDFRERGIWVVFADMTAINGFSILLNRWWFYYRYDSIRKSRLLQERVGQERESVFRDIHDHIGARIMDLRKFAEKLQNSSEWNASSAKDLESLVGQISLGIRTSISLWEDSKLLSEDVWMALRVILLKRYEFFQRKIGFEREGDSIFGLAEEDREDFLGIITELSSNDLKYGKDKSIWGMDTGSETSIRIYLRTGSKYDLKTAKEGSGKKTILQRAKNIGALWSESFEKGIYIGELTLPLSRGRSVGKIE</sequence>
<evidence type="ECO:0000256" key="1">
    <source>
        <dbReference type="SAM" id="Phobius"/>
    </source>
</evidence>
<proteinExistence type="predicted"/>
<feature type="transmembrane region" description="Helical" evidence="1">
    <location>
        <begin position="21"/>
        <end position="44"/>
    </location>
</feature>
<dbReference type="Proteomes" id="UP000297453">
    <property type="component" value="Unassembled WGS sequence"/>
</dbReference>
<feature type="transmembrane region" description="Helical" evidence="1">
    <location>
        <begin position="84"/>
        <end position="102"/>
    </location>
</feature>
<evidence type="ECO:0000313" key="3">
    <source>
        <dbReference type="Proteomes" id="UP000297453"/>
    </source>
</evidence>